<dbReference type="PANTHER" id="PTHR34047:SF8">
    <property type="entry name" value="PROTEIN YKFC"/>
    <property type="match status" value="1"/>
</dbReference>
<proteinExistence type="predicted"/>
<dbReference type="PANTHER" id="PTHR34047">
    <property type="entry name" value="NUCLEAR INTRON MATURASE 1, MITOCHONDRIAL-RELATED"/>
    <property type="match status" value="1"/>
</dbReference>
<name>A0A7G9YAE9_9EURY</name>
<protein>
    <recommendedName>
        <fullName evidence="1">Group II intron maturase-specific domain-containing protein</fullName>
    </recommendedName>
</protein>
<organism evidence="2">
    <name type="scientific">Candidatus Methanogaster sp. ANME-2c ERB4</name>
    <dbReference type="NCBI Taxonomy" id="2759911"/>
    <lineage>
        <taxon>Archaea</taxon>
        <taxon>Methanobacteriati</taxon>
        <taxon>Methanobacteriota</taxon>
        <taxon>Stenosarchaea group</taxon>
        <taxon>Methanomicrobia</taxon>
        <taxon>Methanosarcinales</taxon>
        <taxon>ANME-2 cluster</taxon>
        <taxon>Candidatus Methanogasteraceae</taxon>
        <taxon>Candidatus Methanogaster</taxon>
    </lineage>
</organism>
<dbReference type="Pfam" id="PF08388">
    <property type="entry name" value="GIIM"/>
    <property type="match status" value="1"/>
</dbReference>
<dbReference type="EMBL" id="MT631053">
    <property type="protein sequence ID" value="QNO44983.1"/>
    <property type="molecule type" value="Genomic_DNA"/>
</dbReference>
<dbReference type="InterPro" id="IPR051083">
    <property type="entry name" value="GrpII_Intron_Splice-Mob/Def"/>
</dbReference>
<dbReference type="InterPro" id="IPR013597">
    <property type="entry name" value="Mat_intron_G2"/>
</dbReference>
<dbReference type="InterPro" id="IPR043502">
    <property type="entry name" value="DNA/RNA_pol_sf"/>
</dbReference>
<gene>
    <name evidence="2" type="ORF">EEEAIAPH_00003</name>
</gene>
<reference evidence="2" key="1">
    <citation type="submission" date="2020-06" db="EMBL/GenBank/DDBJ databases">
        <title>Unique genomic features of the anaerobic methanotrophic archaea.</title>
        <authorList>
            <person name="Chadwick G.L."/>
            <person name="Skennerton C.T."/>
            <person name="Laso-Perez R."/>
            <person name="Leu A.O."/>
            <person name="Speth D.R."/>
            <person name="Yu H."/>
            <person name="Morgan-Lang C."/>
            <person name="Hatzenpichler R."/>
            <person name="Goudeau D."/>
            <person name="Malmstrom R."/>
            <person name="Brazelton W.J."/>
            <person name="Woyke T."/>
            <person name="Hallam S.J."/>
            <person name="Tyson G.W."/>
            <person name="Wegener G."/>
            <person name="Boetius A."/>
            <person name="Orphan V."/>
        </authorList>
    </citation>
    <scope>NUCLEOTIDE SEQUENCE</scope>
</reference>
<sequence length="182" mass="22100">MLKWLKDSWRSVVWNASVEKTHITHIDDGFDFLGWNFRKYKGKLLIKPSDKSIGKITRKVSDVIKRAKSWEQENLINALNPIIVGWSNYHRSVVSKEVFSKLDSIVWNMLWRWAKRRHPNKSKTWIVRKYWHREGTRNWVFSTKKNRLKLFSDTKIVRHIGLKLDKNPYLDIEYFKLRKFRQ</sequence>
<evidence type="ECO:0000313" key="2">
    <source>
        <dbReference type="EMBL" id="QNO44983.1"/>
    </source>
</evidence>
<dbReference type="AlphaFoldDB" id="A0A7G9YAE9"/>
<accession>A0A7G9YAE9</accession>
<evidence type="ECO:0000259" key="1">
    <source>
        <dbReference type="Pfam" id="PF08388"/>
    </source>
</evidence>
<feature type="domain" description="Group II intron maturase-specific" evidence="1">
    <location>
        <begin position="55"/>
        <end position="131"/>
    </location>
</feature>
<dbReference type="SUPFAM" id="SSF56672">
    <property type="entry name" value="DNA/RNA polymerases"/>
    <property type="match status" value="1"/>
</dbReference>